<dbReference type="Proteomes" id="UP000070133">
    <property type="component" value="Unassembled WGS sequence"/>
</dbReference>
<keyword evidence="3" id="KW-0812">Transmembrane</keyword>
<feature type="compositionally biased region" description="Basic and acidic residues" evidence="2">
    <location>
        <begin position="1"/>
        <end position="10"/>
    </location>
</feature>
<evidence type="ECO:0000313" key="5">
    <source>
        <dbReference type="Proteomes" id="UP000070133"/>
    </source>
</evidence>
<dbReference type="STRING" id="321146.A0A139HXD7"/>
<organism evidence="4 5">
    <name type="scientific">Pseudocercospora eumusae</name>
    <dbReference type="NCBI Taxonomy" id="321146"/>
    <lineage>
        <taxon>Eukaryota</taxon>
        <taxon>Fungi</taxon>
        <taxon>Dikarya</taxon>
        <taxon>Ascomycota</taxon>
        <taxon>Pezizomycotina</taxon>
        <taxon>Dothideomycetes</taxon>
        <taxon>Dothideomycetidae</taxon>
        <taxon>Mycosphaerellales</taxon>
        <taxon>Mycosphaerellaceae</taxon>
        <taxon>Pseudocercospora</taxon>
    </lineage>
</organism>
<accession>A0A139HXD7</accession>
<feature type="region of interest" description="Disordered" evidence="2">
    <location>
        <begin position="1"/>
        <end position="28"/>
    </location>
</feature>
<keyword evidence="3" id="KW-0472">Membrane</keyword>
<keyword evidence="3" id="KW-1133">Transmembrane helix</keyword>
<evidence type="ECO:0008006" key="6">
    <source>
        <dbReference type="Google" id="ProtNLM"/>
    </source>
</evidence>
<dbReference type="PANTHER" id="PTHR33365">
    <property type="entry name" value="YALI0B05434P"/>
    <property type="match status" value="1"/>
</dbReference>
<evidence type="ECO:0000256" key="3">
    <source>
        <dbReference type="SAM" id="Phobius"/>
    </source>
</evidence>
<reference evidence="4 5" key="1">
    <citation type="submission" date="2015-07" db="EMBL/GenBank/DDBJ databases">
        <title>Comparative genomics of the Sigatoka disease complex on banana suggests a link between parallel evolutionary changes in Pseudocercospora fijiensis and Pseudocercospora eumusae and increased virulence on the banana host.</title>
        <authorList>
            <person name="Chang T.-C."/>
            <person name="Salvucci A."/>
            <person name="Crous P.W."/>
            <person name="Stergiopoulos I."/>
        </authorList>
    </citation>
    <scope>NUCLEOTIDE SEQUENCE [LARGE SCALE GENOMIC DNA]</scope>
    <source>
        <strain evidence="4 5">CBS 114824</strain>
    </source>
</reference>
<evidence type="ECO:0000256" key="1">
    <source>
        <dbReference type="ARBA" id="ARBA00035112"/>
    </source>
</evidence>
<keyword evidence="5" id="KW-1185">Reference proteome</keyword>
<proteinExistence type="inferred from homology"/>
<dbReference type="GO" id="GO:0043386">
    <property type="term" value="P:mycotoxin biosynthetic process"/>
    <property type="evidence" value="ECO:0007669"/>
    <property type="project" value="InterPro"/>
</dbReference>
<evidence type="ECO:0000313" key="4">
    <source>
        <dbReference type="EMBL" id="KXT07118.1"/>
    </source>
</evidence>
<feature type="transmembrane region" description="Helical" evidence="3">
    <location>
        <begin position="106"/>
        <end position="125"/>
    </location>
</feature>
<dbReference type="InterPro" id="IPR021765">
    <property type="entry name" value="UstYa-like"/>
</dbReference>
<dbReference type="EMBL" id="LFZN01000003">
    <property type="protein sequence ID" value="KXT07118.1"/>
    <property type="molecule type" value="Genomic_DNA"/>
</dbReference>
<comment type="similarity">
    <text evidence="1">Belongs to the ustYa family.</text>
</comment>
<gene>
    <name evidence="4" type="ORF">AC578_2318</name>
</gene>
<evidence type="ECO:0000256" key="2">
    <source>
        <dbReference type="SAM" id="MobiDB-lite"/>
    </source>
</evidence>
<dbReference type="PANTHER" id="PTHR33365:SF13">
    <property type="entry name" value="TAT PATHWAY SIGNAL SEQUENCE"/>
    <property type="match status" value="1"/>
</dbReference>
<dbReference type="AlphaFoldDB" id="A0A139HXD7"/>
<dbReference type="OrthoDB" id="3687641at2759"/>
<name>A0A139HXD7_9PEZI</name>
<comment type="caution">
    <text evidence="4">The sequence shown here is derived from an EMBL/GenBank/DDBJ whole genome shotgun (WGS) entry which is preliminary data.</text>
</comment>
<sequence length="348" mass="39874">MAVVRNRPDVRFVSQADPGSDSAQQHRTPHSYHLTDLVIRATGWYTDRSDMRRRVRRSLFATASTSMIYVEHDDKVGDLLLETPLLDHPEEQESRQCSSGPSTTQLAFALIICCLSFFLGFNIASHLQPSNLSSRDIMRTISGPSPILNDIDIRWKEVQFNGSLLKENIYRKDAGPEVDIAWKELGVDYHAVIIPFSIAQSVGIDLDQVQVNDKYGGGYPANIEGLHHLHCLNLLRQTLYWNYPYYRSLGQGPFKNEDFIVKKHATHCLDILRQQLMCTIDIGVMGQIWWQPGEDHGPEPFVDFNTKHICRNFEDVRRWAKERQMPEKVPKDFLKSPGEGDRVWGEIP</sequence>
<dbReference type="Pfam" id="PF11807">
    <property type="entry name" value="UstYa"/>
    <property type="match status" value="1"/>
</dbReference>
<protein>
    <recommendedName>
        <fullName evidence="6">Tat pathway signal sequence</fullName>
    </recommendedName>
</protein>